<organism evidence="1 2">
    <name type="scientific">Mycena metata</name>
    <dbReference type="NCBI Taxonomy" id="1033252"/>
    <lineage>
        <taxon>Eukaryota</taxon>
        <taxon>Fungi</taxon>
        <taxon>Dikarya</taxon>
        <taxon>Basidiomycota</taxon>
        <taxon>Agaricomycotina</taxon>
        <taxon>Agaricomycetes</taxon>
        <taxon>Agaricomycetidae</taxon>
        <taxon>Agaricales</taxon>
        <taxon>Marasmiineae</taxon>
        <taxon>Mycenaceae</taxon>
        <taxon>Mycena</taxon>
    </lineage>
</organism>
<name>A0AAD7H674_9AGAR</name>
<feature type="non-terminal residue" evidence="1">
    <location>
        <position position="1"/>
    </location>
</feature>
<dbReference type="EMBL" id="JARKIB010000343">
    <property type="protein sequence ID" value="KAJ7713418.1"/>
    <property type="molecule type" value="Genomic_DNA"/>
</dbReference>
<sequence length="185" mass="20481">AVPPRIDELFKAGRYVPYTALSASARLKASQGEEEVTFNVATGSFATKSVDRRNEKSIQLVDWIGAARIAEERTRHYHGQRRADALGAHHKLVTDIGRVHGWETAVEYDVQQRDLAALNPFHDLSGVDITALTVISTAQLILSLPPGCQAATFDISAAYRLTPIRPEQQNSLCLRWEGLVYVDRA</sequence>
<reference evidence="1" key="1">
    <citation type="submission" date="2023-03" db="EMBL/GenBank/DDBJ databases">
        <title>Massive genome expansion in bonnet fungi (Mycena s.s.) driven by repeated elements and novel gene families across ecological guilds.</title>
        <authorList>
            <consortium name="Lawrence Berkeley National Laboratory"/>
            <person name="Harder C.B."/>
            <person name="Miyauchi S."/>
            <person name="Viragh M."/>
            <person name="Kuo A."/>
            <person name="Thoen E."/>
            <person name="Andreopoulos B."/>
            <person name="Lu D."/>
            <person name="Skrede I."/>
            <person name="Drula E."/>
            <person name="Henrissat B."/>
            <person name="Morin E."/>
            <person name="Kohler A."/>
            <person name="Barry K."/>
            <person name="LaButti K."/>
            <person name="Morin E."/>
            <person name="Salamov A."/>
            <person name="Lipzen A."/>
            <person name="Mereny Z."/>
            <person name="Hegedus B."/>
            <person name="Baldrian P."/>
            <person name="Stursova M."/>
            <person name="Weitz H."/>
            <person name="Taylor A."/>
            <person name="Grigoriev I.V."/>
            <person name="Nagy L.G."/>
            <person name="Martin F."/>
            <person name="Kauserud H."/>
        </authorList>
    </citation>
    <scope>NUCLEOTIDE SEQUENCE</scope>
    <source>
        <strain evidence="1">CBHHK182m</strain>
    </source>
</reference>
<evidence type="ECO:0000313" key="2">
    <source>
        <dbReference type="Proteomes" id="UP001215598"/>
    </source>
</evidence>
<dbReference type="AlphaFoldDB" id="A0AAD7H674"/>
<comment type="caution">
    <text evidence="1">The sequence shown here is derived from an EMBL/GenBank/DDBJ whole genome shotgun (WGS) entry which is preliminary data.</text>
</comment>
<protein>
    <submittedName>
        <fullName evidence="1">Uncharacterized protein</fullName>
    </submittedName>
</protein>
<proteinExistence type="predicted"/>
<keyword evidence="2" id="KW-1185">Reference proteome</keyword>
<feature type="non-terminal residue" evidence="1">
    <location>
        <position position="185"/>
    </location>
</feature>
<evidence type="ECO:0000313" key="1">
    <source>
        <dbReference type="EMBL" id="KAJ7713418.1"/>
    </source>
</evidence>
<dbReference type="Proteomes" id="UP001215598">
    <property type="component" value="Unassembled WGS sequence"/>
</dbReference>
<accession>A0AAD7H674</accession>
<gene>
    <name evidence="1" type="ORF">B0H16DRAFT_1274192</name>
</gene>